<feature type="compositionally biased region" description="Low complexity" evidence="1">
    <location>
        <begin position="217"/>
        <end position="239"/>
    </location>
</feature>
<evidence type="ECO:0000313" key="2">
    <source>
        <dbReference type="EMBL" id="ANP48979.1"/>
    </source>
</evidence>
<dbReference type="RefSeq" id="WP_067299927.1">
    <property type="nucleotide sequence ID" value="NZ_CP016279.1"/>
</dbReference>
<dbReference type="EMBL" id="JAGGLP010000004">
    <property type="protein sequence ID" value="MBP2049509.1"/>
    <property type="molecule type" value="Genomic_DNA"/>
</dbReference>
<feature type="compositionally biased region" description="Low complexity" evidence="1">
    <location>
        <begin position="170"/>
        <end position="179"/>
    </location>
</feature>
<feature type="compositionally biased region" description="Pro residues" evidence="1">
    <location>
        <begin position="156"/>
        <end position="166"/>
    </location>
</feature>
<proteinExistence type="predicted"/>
<dbReference type="EMBL" id="CP016279">
    <property type="protein sequence ID" value="ANP48979.1"/>
    <property type="molecule type" value="Genomic_DNA"/>
</dbReference>
<dbReference type="Proteomes" id="UP000092659">
    <property type="component" value="Chromosome"/>
</dbReference>
<reference evidence="3 5" key="2">
    <citation type="submission" date="2021-03" db="EMBL/GenBank/DDBJ databases">
        <title>Genomic Encyclopedia of Type Strains, Phase IV (KMG-IV): sequencing the most valuable type-strain genomes for metagenomic binning, comparative biology and taxonomic classification.</title>
        <authorList>
            <person name="Goeker M."/>
        </authorList>
    </citation>
    <scope>NUCLEOTIDE SEQUENCE [LARGE SCALE GENOMIC DNA]</scope>
    <source>
        <strain evidence="3 5">DSM 40499</strain>
    </source>
</reference>
<evidence type="ECO:0000313" key="3">
    <source>
        <dbReference type="EMBL" id="MBP2049509.1"/>
    </source>
</evidence>
<feature type="region of interest" description="Disordered" evidence="1">
    <location>
        <begin position="206"/>
        <end position="263"/>
    </location>
</feature>
<reference evidence="2 4" key="1">
    <citation type="submission" date="2016-06" db="EMBL/GenBank/DDBJ databases">
        <title>Complete genome sequence of Streptomyces griseochromogenes ATCC 14511, the Blasticidin S producer.</title>
        <authorList>
            <person name="Wu L."/>
        </authorList>
    </citation>
    <scope>NUCLEOTIDE SEQUENCE [LARGE SCALE GENOMIC DNA]</scope>
    <source>
        <strain evidence="2 4">ATCC 14511</strain>
    </source>
</reference>
<dbReference type="KEGG" id="sgs:AVL59_04785"/>
<accession>A0A1B1AQX6</accession>
<sequence length="298" mass="29674">MTLPAALFGTAVRMSRTAAGRRALQLALLVGGLFMLGFLCGQQAHAAEGSPVAPVRSVRLAAGQESASGETVRGASEGAVQGASGRAVRSAAPDAVRDVARGEVRTVTERAVTPVRDVVRTASQGIEETRAKAPPLPAAPSVSLSELPEVSGLPAVPAPAPVGPEPRSPRPGGAAPAPGHGDHRTAGAGAGARDAVPARPQALVYGPDLVPGAPQLPAHTPAHRAAAPVGAPARPAPAGDSDGVLGKQAADGTASRHGDAHAVTLDGRAPLRLLPGTAARVDAPGPLERHRDIPVFPG</sequence>
<dbReference type="AlphaFoldDB" id="A0A1B1AQX6"/>
<gene>
    <name evidence="2" type="ORF">AVL59_04785</name>
    <name evidence="3" type="ORF">J2Z21_002440</name>
</gene>
<feature type="region of interest" description="Disordered" evidence="1">
    <location>
        <begin position="276"/>
        <end position="298"/>
    </location>
</feature>
<feature type="region of interest" description="Disordered" evidence="1">
    <location>
        <begin position="153"/>
        <end position="194"/>
    </location>
</feature>
<name>A0A1B1AQX6_9ACTN</name>
<feature type="compositionally biased region" description="Basic and acidic residues" evidence="1">
    <location>
        <begin position="287"/>
        <end position="298"/>
    </location>
</feature>
<dbReference type="Proteomes" id="UP001519309">
    <property type="component" value="Unassembled WGS sequence"/>
</dbReference>
<feature type="region of interest" description="Disordered" evidence="1">
    <location>
        <begin position="123"/>
        <end position="142"/>
    </location>
</feature>
<organism evidence="2 4">
    <name type="scientific">Streptomyces griseochromogenes</name>
    <dbReference type="NCBI Taxonomy" id="68214"/>
    <lineage>
        <taxon>Bacteria</taxon>
        <taxon>Bacillati</taxon>
        <taxon>Actinomycetota</taxon>
        <taxon>Actinomycetes</taxon>
        <taxon>Kitasatosporales</taxon>
        <taxon>Streptomycetaceae</taxon>
        <taxon>Streptomyces</taxon>
    </lineage>
</organism>
<keyword evidence="5" id="KW-1185">Reference proteome</keyword>
<evidence type="ECO:0000313" key="5">
    <source>
        <dbReference type="Proteomes" id="UP001519309"/>
    </source>
</evidence>
<dbReference type="OrthoDB" id="4339088at2"/>
<protein>
    <submittedName>
        <fullName evidence="2">Uncharacterized protein</fullName>
    </submittedName>
</protein>
<evidence type="ECO:0000256" key="1">
    <source>
        <dbReference type="SAM" id="MobiDB-lite"/>
    </source>
</evidence>
<feature type="region of interest" description="Disordered" evidence="1">
    <location>
        <begin position="69"/>
        <end position="92"/>
    </location>
</feature>
<dbReference type="STRING" id="68214.AVL59_04785"/>
<evidence type="ECO:0000313" key="4">
    <source>
        <dbReference type="Proteomes" id="UP000092659"/>
    </source>
</evidence>